<feature type="region of interest" description="Disordered" evidence="4">
    <location>
        <begin position="1"/>
        <end position="30"/>
    </location>
</feature>
<feature type="active site" description="Proton donor/acceptor" evidence="3">
    <location>
        <position position="423"/>
    </location>
</feature>
<comment type="caution">
    <text evidence="6">The sequence shown here is derived from an EMBL/GenBank/DDBJ whole genome shotgun (WGS) entry which is preliminary data.</text>
</comment>
<dbReference type="EMBL" id="MLAK01001149">
    <property type="protein sequence ID" value="OHS96851.1"/>
    <property type="molecule type" value="Genomic_DNA"/>
</dbReference>
<dbReference type="Pfam" id="PF18027">
    <property type="entry name" value="Pepdidase_M14_N"/>
    <property type="match status" value="1"/>
</dbReference>
<dbReference type="Gene3D" id="2.60.40.3120">
    <property type="match status" value="1"/>
</dbReference>
<gene>
    <name evidence="6" type="ORF">TRFO_09746</name>
</gene>
<dbReference type="VEuPathDB" id="TrichDB:TRFO_09746"/>
<dbReference type="GO" id="GO:0006508">
    <property type="term" value="P:proteolysis"/>
    <property type="evidence" value="ECO:0007669"/>
    <property type="project" value="InterPro"/>
</dbReference>
<sequence>MNEENIFTPSSKDNVHIIHEGTPGRSRSPFTSPICHPKWPENLHTLGTQIYSISDHSLCLPPRKKRTDKLLRFNSHFESGNLESAFHIERDIYRLNLEYDKNRSGSCQWFYFEIKNTHKDAIYQFYITGFHKNKDVLNSGSKVFMYSQKAYQSTGAGWTRSGYNYAYAVTCNRSTLQFQIRFSYDADTVYLSYSLPYTYSHLLKNIFNWSKKSSGIFSSETLCQTVGGRDCPLITITSPLVSNDKKKIIFITGRVHPGESNSSYVVHGFIDFLLMPSAQARYLLERYIFKIIPMINIDGVIEGFYRCSLSGYDLNRVWSAPDSVLHPVIFHAKNFMEFHQNSIELYIDFHGHSRLHGTFAYGCPNDDDSNLKNKEKILPRIITMLSDAFTWQRCEFSYPNSRKSSGRIVARKEFGIVQSFTIETSFGGITQGPLSGLLNDEKIWKGIGSKVVEAIYHFFNQSTGMRKFAEKELQNGLDPQKNEFSTLQWQREMKKEFELRIISQNRNKTNQLALPFTKGSANSKSNRPKNQPHFRFL</sequence>
<dbReference type="PROSITE" id="PS52035">
    <property type="entry name" value="PEPTIDASE_M14"/>
    <property type="match status" value="1"/>
</dbReference>
<dbReference type="AlphaFoldDB" id="A0A1J4JGW7"/>
<feature type="domain" description="Peptidase M14" evidence="5">
    <location>
        <begin position="189"/>
        <end position="462"/>
    </location>
</feature>
<dbReference type="InterPro" id="IPR000834">
    <property type="entry name" value="Peptidase_M14"/>
</dbReference>
<keyword evidence="7" id="KW-1185">Reference proteome</keyword>
<reference evidence="6" key="1">
    <citation type="submission" date="2016-10" db="EMBL/GenBank/DDBJ databases">
        <authorList>
            <person name="Benchimol M."/>
            <person name="Almeida L.G."/>
            <person name="Vasconcelos A.T."/>
            <person name="Perreira-Neves A."/>
            <person name="Rosa I.A."/>
            <person name="Tasca T."/>
            <person name="Bogo M.R."/>
            <person name="de Souza W."/>
        </authorList>
    </citation>
    <scope>NUCLEOTIDE SEQUENCE [LARGE SCALE GENOMIC DNA]</scope>
    <source>
        <strain evidence="6">K</strain>
    </source>
</reference>
<evidence type="ECO:0000259" key="5">
    <source>
        <dbReference type="PROSITE" id="PS52035"/>
    </source>
</evidence>
<dbReference type="Pfam" id="PF00246">
    <property type="entry name" value="Peptidase_M14"/>
    <property type="match status" value="1"/>
</dbReference>
<comment type="cofactor">
    <cofactor evidence="1">
        <name>Zn(2+)</name>
        <dbReference type="ChEBI" id="CHEBI:29105"/>
    </cofactor>
</comment>
<dbReference type="PANTHER" id="PTHR12756">
    <property type="entry name" value="CYTOSOLIC CARBOXYPEPTIDASE"/>
    <property type="match status" value="1"/>
</dbReference>
<feature type="region of interest" description="Disordered" evidence="4">
    <location>
        <begin position="516"/>
        <end position="537"/>
    </location>
</feature>
<feature type="compositionally biased region" description="Polar residues" evidence="4">
    <location>
        <begin position="1"/>
        <end position="12"/>
    </location>
</feature>
<organism evidence="6 7">
    <name type="scientific">Tritrichomonas foetus</name>
    <dbReference type="NCBI Taxonomy" id="1144522"/>
    <lineage>
        <taxon>Eukaryota</taxon>
        <taxon>Metamonada</taxon>
        <taxon>Parabasalia</taxon>
        <taxon>Tritrichomonadida</taxon>
        <taxon>Tritrichomonadidae</taxon>
        <taxon>Tritrichomonas</taxon>
    </lineage>
</organism>
<evidence type="ECO:0000256" key="1">
    <source>
        <dbReference type="ARBA" id="ARBA00001947"/>
    </source>
</evidence>
<evidence type="ECO:0000313" key="6">
    <source>
        <dbReference type="EMBL" id="OHS96851.1"/>
    </source>
</evidence>
<dbReference type="InterPro" id="IPR040626">
    <property type="entry name" value="Pepdidase_M14_N"/>
</dbReference>
<evidence type="ECO:0000256" key="4">
    <source>
        <dbReference type="SAM" id="MobiDB-lite"/>
    </source>
</evidence>
<dbReference type="Gene3D" id="3.40.630.10">
    <property type="entry name" value="Zn peptidases"/>
    <property type="match status" value="1"/>
</dbReference>
<evidence type="ECO:0000256" key="2">
    <source>
        <dbReference type="ARBA" id="ARBA00005988"/>
    </source>
</evidence>
<evidence type="ECO:0000313" key="7">
    <source>
        <dbReference type="Proteomes" id="UP000179807"/>
    </source>
</evidence>
<protein>
    <submittedName>
        <fullName evidence="6">Clan MC, family M14, Zinc carboxypeptidase-like metallopeptidase</fullName>
    </submittedName>
</protein>
<dbReference type="GeneID" id="94829744"/>
<evidence type="ECO:0000256" key="3">
    <source>
        <dbReference type="PROSITE-ProRule" id="PRU01379"/>
    </source>
</evidence>
<dbReference type="Proteomes" id="UP000179807">
    <property type="component" value="Unassembled WGS sequence"/>
</dbReference>
<dbReference type="GO" id="GO:0008270">
    <property type="term" value="F:zinc ion binding"/>
    <property type="evidence" value="ECO:0007669"/>
    <property type="project" value="InterPro"/>
</dbReference>
<feature type="compositionally biased region" description="Basic residues" evidence="4">
    <location>
        <begin position="526"/>
        <end position="537"/>
    </location>
</feature>
<dbReference type="GO" id="GO:0004181">
    <property type="term" value="F:metallocarboxypeptidase activity"/>
    <property type="evidence" value="ECO:0007669"/>
    <property type="project" value="InterPro"/>
</dbReference>
<accession>A0A1J4JGW7</accession>
<dbReference type="SUPFAM" id="SSF53187">
    <property type="entry name" value="Zn-dependent exopeptidases"/>
    <property type="match status" value="1"/>
</dbReference>
<dbReference type="RefSeq" id="XP_068349988.1">
    <property type="nucleotide sequence ID" value="XM_068495040.1"/>
</dbReference>
<dbReference type="OrthoDB" id="10253041at2759"/>
<dbReference type="InterPro" id="IPR050821">
    <property type="entry name" value="Cytosolic_carboxypeptidase"/>
</dbReference>
<comment type="similarity">
    <text evidence="2 3">Belongs to the peptidase M14 family.</text>
</comment>
<dbReference type="PANTHER" id="PTHR12756:SF11">
    <property type="entry name" value="CYTOSOLIC CARBOXYPEPTIDASE 1"/>
    <property type="match status" value="1"/>
</dbReference>
<name>A0A1J4JGW7_9EUKA</name>
<proteinExistence type="inferred from homology"/>